<evidence type="ECO:0000259" key="3">
    <source>
        <dbReference type="Pfam" id="PF04253"/>
    </source>
</evidence>
<dbReference type="SUPFAM" id="SSF47672">
    <property type="entry name" value="Transferrin receptor-like dimerisation domain"/>
    <property type="match status" value="1"/>
</dbReference>
<gene>
    <name evidence="5" type="ORF">CI238_01468</name>
</gene>
<organism evidence="5 6">
    <name type="scientific">Colletotrichum incanum</name>
    <name type="common">Soybean anthracnose fungus</name>
    <dbReference type="NCBI Taxonomy" id="1573173"/>
    <lineage>
        <taxon>Eukaryota</taxon>
        <taxon>Fungi</taxon>
        <taxon>Dikarya</taxon>
        <taxon>Ascomycota</taxon>
        <taxon>Pezizomycotina</taxon>
        <taxon>Sordariomycetes</taxon>
        <taxon>Hypocreomycetidae</taxon>
        <taxon>Glomerellales</taxon>
        <taxon>Glomerellaceae</taxon>
        <taxon>Colletotrichum</taxon>
        <taxon>Colletotrichum spaethianum species complex</taxon>
    </lineage>
</organism>
<dbReference type="Pfam" id="PF02225">
    <property type="entry name" value="PA"/>
    <property type="match status" value="1"/>
</dbReference>
<dbReference type="FunFam" id="3.40.630.10:FF:000101">
    <property type="entry name" value="N-acetylated alpha-linked acidic dipeptidase like 1"/>
    <property type="match status" value="1"/>
</dbReference>
<dbReference type="CDD" id="cd02121">
    <property type="entry name" value="PA_GCPII_like"/>
    <property type="match status" value="1"/>
</dbReference>
<dbReference type="Gene3D" id="3.40.630.10">
    <property type="entry name" value="Zn peptidases"/>
    <property type="match status" value="1"/>
</dbReference>
<dbReference type="STRING" id="1573173.A0A162PUB4"/>
<dbReference type="InterPro" id="IPR036757">
    <property type="entry name" value="TFR-like_dimer_dom_sf"/>
</dbReference>
<dbReference type="InterPro" id="IPR007484">
    <property type="entry name" value="Peptidase_M28"/>
</dbReference>
<dbReference type="InterPro" id="IPR039373">
    <property type="entry name" value="Peptidase_M28B"/>
</dbReference>
<dbReference type="PANTHER" id="PTHR10404:SF46">
    <property type="entry name" value="VACUOLAR PROTEIN SORTING-ASSOCIATED PROTEIN 70"/>
    <property type="match status" value="1"/>
</dbReference>
<dbReference type="Pfam" id="PF04389">
    <property type="entry name" value="Peptidase_M28"/>
    <property type="match status" value="1"/>
</dbReference>
<sequence length="742" mass="81414">MTVEKVWKTSRDWTQRCHSTPSGISDSFNMRRTLLAVVIAATGIYACQRDWDALNRRINRHSHHDHGHKKRDLAVEYPPSLTEYETILVNSFDSKSLDEWSHYYTSGDHLGGHNRTQAEWTQQKWIDAGWDASIEEYWIWYTAPLETTLRLNRPDGSVHDVSLIEDMLEEDPTTSYPNRIPAYHAMSGSGNISAEYVYVGRGQRADFQALKDAGIELEGKIALSMYGGIYRGTKVKNAQDNGMIGAVLFTDPLDDGEITVANGYLAYPDGPARNPSMIQRGSVRFSSLYSGDPSTVGYASEKDGPRNDVTPYNPTIPSVPISMKDAAPLLAALDGSGLSAEQVNRSSWVGALPNITYSSGPATGATLDMVHFMNQTIAPSWDVIGIINGTHSDEVLVIGNHRDAWVIGGAADPNSGSAVLIELAKAFGKLVEKGWKPRRTIILGSWDAEEFGLQGSTEWVESHLPWLVTNAVAYLNLDVAVSGPRTALSGSGEIQTVAIEMMKKVLFPEGWGVGPTLYDMWFNTTEGEIPPLGSGSDYAAFYHNGISAFSCGTARLTRIRHYDSYNWMAKFGDPGFKIHRVMGQWLTLIAYHIADDVIIPWDLPNAGRVLRTYYEDLNQTLTEDYSSLDLSPIDSAISEFEAAAERIATVAKQARAFNDTVLIDVVNGKYRDFSRGFASAGGLPGRPTFHNVISAPGLDNGYGADVFPAVQDSLSSGSEEQAQEWVDKSASAVSRAADILRI</sequence>
<keyword evidence="6" id="KW-1185">Reference proteome</keyword>
<comment type="caution">
    <text evidence="5">The sequence shown here is derived from an EMBL/GenBank/DDBJ whole genome shotgun (WGS) entry which is preliminary data.</text>
</comment>
<dbReference type="Pfam" id="PF04253">
    <property type="entry name" value="TFR_dimer"/>
    <property type="match status" value="1"/>
</dbReference>
<dbReference type="Proteomes" id="UP000076584">
    <property type="component" value="Unassembled WGS sequence"/>
</dbReference>
<evidence type="ECO:0000259" key="4">
    <source>
        <dbReference type="Pfam" id="PF04389"/>
    </source>
</evidence>
<evidence type="ECO:0000313" key="5">
    <source>
        <dbReference type="EMBL" id="KZL87583.1"/>
    </source>
</evidence>
<evidence type="ECO:0000313" key="6">
    <source>
        <dbReference type="Proteomes" id="UP000076584"/>
    </source>
</evidence>
<protein>
    <submittedName>
        <fullName evidence="5">Peptidase family m28</fullName>
    </submittedName>
</protein>
<comment type="similarity">
    <text evidence="1">Belongs to the peptidase M28 family. M28B subfamily.</text>
</comment>
<reference evidence="5 6" key="1">
    <citation type="submission" date="2015-06" db="EMBL/GenBank/DDBJ databases">
        <title>Survival trade-offs in plant roots during colonization by closely related pathogenic and mutualistic fungi.</title>
        <authorList>
            <person name="Hacquard S."/>
            <person name="Kracher B."/>
            <person name="Hiruma K."/>
            <person name="Weinman A."/>
            <person name="Muench P."/>
            <person name="Garrido Oter R."/>
            <person name="Ver Loren van Themaat E."/>
            <person name="Dallerey J.-F."/>
            <person name="Damm U."/>
            <person name="Henrissat B."/>
            <person name="Lespinet O."/>
            <person name="Thon M."/>
            <person name="Kemen E."/>
            <person name="McHardy A.C."/>
            <person name="Schulze-Lefert P."/>
            <person name="O'Connell R.J."/>
        </authorList>
    </citation>
    <scope>NUCLEOTIDE SEQUENCE [LARGE SCALE GENOMIC DNA]</scope>
    <source>
        <strain evidence="5 6">MAFF 238704</strain>
    </source>
</reference>
<feature type="domain" description="PA" evidence="2">
    <location>
        <begin position="196"/>
        <end position="264"/>
    </location>
</feature>
<dbReference type="Gene3D" id="1.20.930.40">
    <property type="entry name" value="Transferrin receptor-like, dimerisation domain"/>
    <property type="match status" value="1"/>
</dbReference>
<dbReference type="Gene3D" id="3.50.30.30">
    <property type="match status" value="1"/>
</dbReference>
<dbReference type="FunFam" id="3.50.30.30:FF:000008">
    <property type="entry name" value="Glutamate carboxypeptidase 2"/>
    <property type="match status" value="1"/>
</dbReference>
<dbReference type="AlphaFoldDB" id="A0A162PUB4"/>
<dbReference type="SUPFAM" id="SSF52025">
    <property type="entry name" value="PA domain"/>
    <property type="match status" value="1"/>
</dbReference>
<dbReference type="CDD" id="cd08022">
    <property type="entry name" value="M28_PSMA_like"/>
    <property type="match status" value="1"/>
</dbReference>
<feature type="domain" description="Transferrin receptor-like dimerisation" evidence="3">
    <location>
        <begin position="628"/>
        <end position="741"/>
    </location>
</feature>
<evidence type="ECO:0000256" key="1">
    <source>
        <dbReference type="ARBA" id="ARBA00005634"/>
    </source>
</evidence>
<evidence type="ECO:0000259" key="2">
    <source>
        <dbReference type="Pfam" id="PF02225"/>
    </source>
</evidence>
<feature type="domain" description="Peptidase M28" evidence="4">
    <location>
        <begin position="383"/>
        <end position="554"/>
    </location>
</feature>
<accession>A0A162PUB4</accession>
<dbReference type="InterPro" id="IPR007365">
    <property type="entry name" value="TFR-like_dimer_dom"/>
</dbReference>
<proteinExistence type="inferred from homology"/>
<dbReference type="InterPro" id="IPR003137">
    <property type="entry name" value="PA_domain"/>
</dbReference>
<dbReference type="SUPFAM" id="SSF53187">
    <property type="entry name" value="Zn-dependent exopeptidases"/>
    <property type="match status" value="1"/>
</dbReference>
<dbReference type="GO" id="GO:0004180">
    <property type="term" value="F:carboxypeptidase activity"/>
    <property type="evidence" value="ECO:0007669"/>
    <property type="project" value="TreeGrafter"/>
</dbReference>
<dbReference type="PANTHER" id="PTHR10404">
    <property type="entry name" value="N-ACETYLATED-ALPHA-LINKED ACIDIC DIPEPTIDASE"/>
    <property type="match status" value="1"/>
</dbReference>
<dbReference type="InterPro" id="IPR046450">
    <property type="entry name" value="PA_dom_sf"/>
</dbReference>
<name>A0A162PUB4_COLIC</name>
<dbReference type="EMBL" id="LFIW01000219">
    <property type="protein sequence ID" value="KZL87583.1"/>
    <property type="molecule type" value="Genomic_DNA"/>
</dbReference>